<evidence type="ECO:0000256" key="6">
    <source>
        <dbReference type="ARBA" id="ARBA00023136"/>
    </source>
</evidence>
<dbReference type="CDD" id="cd01031">
    <property type="entry name" value="EriC"/>
    <property type="match status" value="1"/>
</dbReference>
<dbReference type="Pfam" id="PF00654">
    <property type="entry name" value="Voltage_CLC"/>
    <property type="match status" value="1"/>
</dbReference>
<feature type="transmembrane region" description="Helical" evidence="8">
    <location>
        <begin position="374"/>
        <end position="390"/>
    </location>
</feature>
<evidence type="ECO:0000256" key="5">
    <source>
        <dbReference type="ARBA" id="ARBA00023065"/>
    </source>
</evidence>
<feature type="transmembrane region" description="Helical" evidence="8">
    <location>
        <begin position="63"/>
        <end position="81"/>
    </location>
</feature>
<keyword evidence="5" id="KW-0406">Ion transport</keyword>
<dbReference type="InterPro" id="IPR014743">
    <property type="entry name" value="Cl-channel_core"/>
</dbReference>
<feature type="transmembrane region" description="Helical" evidence="8">
    <location>
        <begin position="410"/>
        <end position="428"/>
    </location>
</feature>
<evidence type="ECO:0000313" key="9">
    <source>
        <dbReference type="EMBL" id="QLL67749.1"/>
    </source>
</evidence>
<protein>
    <submittedName>
        <fullName evidence="9">ClC family H(+)/Cl(-) exchange transporter</fullName>
    </submittedName>
</protein>
<evidence type="ECO:0000256" key="3">
    <source>
        <dbReference type="ARBA" id="ARBA00022692"/>
    </source>
</evidence>
<dbReference type="PANTHER" id="PTHR45711:SF6">
    <property type="entry name" value="CHLORIDE CHANNEL PROTEIN"/>
    <property type="match status" value="1"/>
</dbReference>
<evidence type="ECO:0000256" key="7">
    <source>
        <dbReference type="ARBA" id="ARBA00023214"/>
    </source>
</evidence>
<dbReference type="PANTHER" id="PTHR45711">
    <property type="entry name" value="CHLORIDE CHANNEL PROTEIN"/>
    <property type="match status" value="1"/>
</dbReference>
<dbReference type="AlphaFoldDB" id="A0A9X7TY83"/>
<feature type="transmembrane region" description="Helical" evidence="8">
    <location>
        <begin position="164"/>
        <end position="185"/>
    </location>
</feature>
<evidence type="ECO:0000256" key="8">
    <source>
        <dbReference type="SAM" id="Phobius"/>
    </source>
</evidence>
<dbReference type="PRINTS" id="PR00762">
    <property type="entry name" value="CLCHANNEL"/>
</dbReference>
<keyword evidence="6 8" id="KW-0472">Membrane</keyword>
<comment type="subcellular location">
    <subcellularLocation>
        <location evidence="1">Membrane</location>
        <topology evidence="1">Multi-pass membrane protein</topology>
    </subcellularLocation>
</comment>
<dbReference type="Gene3D" id="1.10.3080.10">
    <property type="entry name" value="Clc chloride channel"/>
    <property type="match status" value="1"/>
</dbReference>
<feature type="transmembrane region" description="Helical" evidence="8">
    <location>
        <begin position="314"/>
        <end position="339"/>
    </location>
</feature>
<dbReference type="InterPro" id="IPR001807">
    <property type="entry name" value="ClC"/>
</dbReference>
<proteinExistence type="predicted"/>
<keyword evidence="7" id="KW-0868">Chloride</keyword>
<name>A0A9X7TY83_LACJH</name>
<reference evidence="9 10" key="1">
    <citation type="submission" date="2020-01" db="EMBL/GenBank/DDBJ databases">
        <title>Complete and circular genome sequences of six lactobacillus isolates from horses.</title>
        <authorList>
            <person name="Hassan H.M."/>
        </authorList>
    </citation>
    <scope>NUCLEOTIDE SEQUENCE [LARGE SCALE GENOMIC DNA]</scope>
    <source>
        <strain evidence="9 10">3DG</strain>
    </source>
</reference>
<organism evidence="9 10">
    <name type="scientific">Lactobacillus johnsonii</name>
    <dbReference type="NCBI Taxonomy" id="33959"/>
    <lineage>
        <taxon>Bacteria</taxon>
        <taxon>Bacillati</taxon>
        <taxon>Bacillota</taxon>
        <taxon>Bacilli</taxon>
        <taxon>Lactobacillales</taxon>
        <taxon>Lactobacillaceae</taxon>
        <taxon>Lactobacillus</taxon>
    </lineage>
</organism>
<keyword evidence="4 8" id="KW-1133">Transmembrane helix</keyword>
<keyword evidence="3 8" id="KW-0812">Transmembrane</keyword>
<feature type="transmembrane region" description="Helical" evidence="8">
    <location>
        <begin position="17"/>
        <end position="42"/>
    </location>
</feature>
<dbReference type="SUPFAM" id="SSF81340">
    <property type="entry name" value="Clc chloride channel"/>
    <property type="match status" value="1"/>
</dbReference>
<feature type="transmembrane region" description="Helical" evidence="8">
    <location>
        <begin position="271"/>
        <end position="293"/>
    </location>
</feature>
<feature type="transmembrane region" description="Helical" evidence="8">
    <location>
        <begin position="345"/>
        <end position="367"/>
    </location>
</feature>
<dbReference type="GO" id="GO:0005886">
    <property type="term" value="C:plasma membrane"/>
    <property type="evidence" value="ECO:0007669"/>
    <property type="project" value="TreeGrafter"/>
</dbReference>
<feature type="transmembrane region" description="Helical" evidence="8">
    <location>
        <begin position="200"/>
        <end position="222"/>
    </location>
</feature>
<dbReference type="GO" id="GO:0005247">
    <property type="term" value="F:voltage-gated chloride channel activity"/>
    <property type="evidence" value="ECO:0007669"/>
    <property type="project" value="TreeGrafter"/>
</dbReference>
<keyword evidence="2" id="KW-0813">Transport</keyword>
<feature type="transmembrane region" description="Helical" evidence="8">
    <location>
        <begin position="111"/>
        <end position="129"/>
    </location>
</feature>
<dbReference type="RefSeq" id="WP_180873584.1">
    <property type="nucleotide sequence ID" value="NZ_CP047409.1"/>
</dbReference>
<accession>A0A9X7TY83</accession>
<feature type="transmembrane region" description="Helical" evidence="8">
    <location>
        <begin position="234"/>
        <end position="251"/>
    </location>
</feature>
<evidence type="ECO:0000256" key="2">
    <source>
        <dbReference type="ARBA" id="ARBA00022448"/>
    </source>
</evidence>
<dbReference type="Proteomes" id="UP000510788">
    <property type="component" value="Chromosome"/>
</dbReference>
<sequence length="452" mass="50198">MIKTAKQVLAKPFTSNFFFIFLQGIMIGLITGLIVGIFRWIIDHTMKFLFFIYPLMRQKPIYLIPYVIATILVVFLLSQVIKPVLNNITGSGVPQIEAVMLDENKMNWWSILWRKFVGGLLAICPGLFLGREGPCIQMGAMVGQAFGNKLFQADPTNLKRLQGCGIAAGLSAAFSAPLAGVFFLVEEITFNFTPKECLTALAAAMSSDLITLCFFGTTPCLYLPLERPLPLTSYWFLLLIGIILGLLAYVYQYCLLSLKPIYSKLTKIPKIYHSIVPLILVIPIGLWNAKLLGGSHDFISSLFEPTFVKSIQTGTFSLILLPLIWFLVRFIFSMISYGASVPGGIFMPILVLGALLGVIFAMIMIHFNIAPKSCYGIIIVTSMCAYFGAIEKAPFTALTLLTEMVGSVEQIFPMLVATFIAYFVLDLLGGKPIYEALRIQMDFRKLTKSETE</sequence>
<evidence type="ECO:0000313" key="10">
    <source>
        <dbReference type="Proteomes" id="UP000510788"/>
    </source>
</evidence>
<evidence type="ECO:0000256" key="4">
    <source>
        <dbReference type="ARBA" id="ARBA00022989"/>
    </source>
</evidence>
<gene>
    <name evidence="9" type="ORF">GTO82_02195</name>
</gene>
<evidence type="ECO:0000256" key="1">
    <source>
        <dbReference type="ARBA" id="ARBA00004141"/>
    </source>
</evidence>
<dbReference type="EMBL" id="CP047409">
    <property type="protein sequence ID" value="QLL67749.1"/>
    <property type="molecule type" value="Genomic_DNA"/>
</dbReference>